<accession>A0A101XSM7</accession>
<evidence type="ECO:0000256" key="2">
    <source>
        <dbReference type="ARBA" id="ARBA00010219"/>
    </source>
</evidence>
<gene>
    <name evidence="9" type="primary">dapF</name>
    <name evidence="11" type="ORF">ATW55_08315</name>
</gene>
<dbReference type="InterPro" id="IPR018510">
    <property type="entry name" value="DAP_epimerase_AS"/>
</dbReference>
<evidence type="ECO:0000256" key="5">
    <source>
        <dbReference type="ARBA" id="ARBA00022605"/>
    </source>
</evidence>
<comment type="subunit">
    <text evidence="9">Homodimer.</text>
</comment>
<dbReference type="NCBIfam" id="TIGR00652">
    <property type="entry name" value="DapF"/>
    <property type="match status" value="1"/>
</dbReference>
<keyword evidence="12" id="KW-1185">Reference proteome</keyword>
<evidence type="ECO:0000256" key="8">
    <source>
        <dbReference type="ARBA" id="ARBA00051712"/>
    </source>
</evidence>
<comment type="pathway">
    <text evidence="1 9">Amino-acid biosynthesis; L-lysine biosynthesis via DAP pathway; DL-2,6-diaminopimelate from LL-2,6-diaminopimelate: step 1/1.</text>
</comment>
<comment type="subcellular location">
    <subcellularLocation>
        <location evidence="9">Cytoplasm</location>
    </subcellularLocation>
</comment>
<keyword evidence="6 9" id="KW-0457">Lysine biosynthesis</keyword>
<feature type="binding site" evidence="9">
    <location>
        <position position="165"/>
    </location>
    <ligand>
        <name>substrate</name>
    </ligand>
</feature>
<comment type="caution">
    <text evidence="11">The sequence shown here is derived from an EMBL/GenBank/DDBJ whole genome shotgun (WGS) entry which is preliminary data.</text>
</comment>
<dbReference type="EC" id="5.1.1.7" evidence="3 9"/>
<dbReference type="PANTHER" id="PTHR31689:SF0">
    <property type="entry name" value="DIAMINOPIMELATE EPIMERASE"/>
    <property type="match status" value="1"/>
</dbReference>
<feature type="site" description="Could be important to modulate the pK values of the two catalytic cysteine residues" evidence="9">
    <location>
        <position position="216"/>
    </location>
</feature>
<feature type="binding site" evidence="9">
    <location>
        <position position="198"/>
    </location>
    <ligand>
        <name>substrate</name>
    </ligand>
</feature>
<dbReference type="HAMAP" id="MF_00197">
    <property type="entry name" value="DAP_epimerase"/>
    <property type="match status" value="1"/>
</dbReference>
<dbReference type="EMBL" id="LPVJ01000009">
    <property type="protein sequence ID" value="KUO96805.1"/>
    <property type="molecule type" value="Genomic_DNA"/>
</dbReference>
<protein>
    <recommendedName>
        <fullName evidence="3 9">Diaminopimelate epimerase</fullName>
        <shortName evidence="9">DAP epimerase</shortName>
        <ecNumber evidence="3 9">5.1.1.7</ecNumber>
    </recommendedName>
    <alternativeName>
        <fullName evidence="9">PLP-independent amino acid racemase</fullName>
    </alternativeName>
</protein>
<feature type="active site" description="Proton acceptor" evidence="9">
    <location>
        <position position="225"/>
    </location>
</feature>
<feature type="binding site" evidence="9">
    <location>
        <begin position="216"/>
        <end position="217"/>
    </location>
    <ligand>
        <name>substrate</name>
    </ligand>
</feature>
<dbReference type="Proteomes" id="UP000053557">
    <property type="component" value="Unassembled WGS sequence"/>
</dbReference>
<evidence type="ECO:0000256" key="6">
    <source>
        <dbReference type="ARBA" id="ARBA00023154"/>
    </source>
</evidence>
<organism evidence="11 12">
    <name type="scientific">Ferroacidibacillus organovorans</name>
    <dbReference type="NCBI Taxonomy" id="1765683"/>
    <lineage>
        <taxon>Bacteria</taxon>
        <taxon>Bacillati</taxon>
        <taxon>Bacillota</taxon>
        <taxon>Bacilli</taxon>
        <taxon>Bacillales</taxon>
        <taxon>Alicyclobacillaceae</taxon>
        <taxon>Ferroacidibacillus</taxon>
    </lineage>
</organism>
<dbReference type="AlphaFoldDB" id="A0A101XSM7"/>
<evidence type="ECO:0000256" key="4">
    <source>
        <dbReference type="ARBA" id="ARBA00022490"/>
    </source>
</evidence>
<keyword evidence="5 9" id="KW-0028">Amino-acid biosynthesis</keyword>
<feature type="active site" evidence="10">
    <location>
        <position position="73"/>
    </location>
</feature>
<keyword evidence="7 9" id="KW-0413">Isomerase</keyword>
<evidence type="ECO:0000256" key="1">
    <source>
        <dbReference type="ARBA" id="ARBA00005196"/>
    </source>
</evidence>
<evidence type="ECO:0000256" key="3">
    <source>
        <dbReference type="ARBA" id="ARBA00013080"/>
    </source>
</evidence>
<proteinExistence type="inferred from homology"/>
<reference evidence="11 12" key="1">
    <citation type="submission" date="2015-12" db="EMBL/GenBank/DDBJ databases">
        <title>Draft genome sequence of Acidibacillus ferrooxidans ITV001, isolated from a chalcopyrite acid mine drainage site in Brazil.</title>
        <authorList>
            <person name="Dall'Agnol H."/>
            <person name="Nancucheo I."/>
            <person name="Johnson B."/>
            <person name="Oliveira R."/>
            <person name="Leite L."/>
            <person name="Pylro V."/>
            <person name="Nunes G.L."/>
            <person name="Tzotzos G."/>
            <person name="Fernandes G.R."/>
            <person name="Dutra J."/>
            <person name="Orellana S.C."/>
            <person name="Oliveira G."/>
        </authorList>
    </citation>
    <scope>NUCLEOTIDE SEQUENCE [LARGE SCALE GENOMIC DNA]</scope>
    <source>
        <strain evidence="12">ITV01</strain>
    </source>
</reference>
<dbReference type="RefSeq" id="WP_067712693.1">
    <property type="nucleotide sequence ID" value="NZ_LPVJ01000009.1"/>
</dbReference>
<dbReference type="SUPFAM" id="SSF54506">
    <property type="entry name" value="Diaminopimelate epimerase-like"/>
    <property type="match status" value="1"/>
</dbReference>
<evidence type="ECO:0000256" key="9">
    <source>
        <dbReference type="HAMAP-Rule" id="MF_00197"/>
    </source>
</evidence>
<evidence type="ECO:0000313" key="11">
    <source>
        <dbReference type="EMBL" id="KUO96805.1"/>
    </source>
</evidence>
<dbReference type="OrthoDB" id="9805408at2"/>
<dbReference type="InterPro" id="IPR001653">
    <property type="entry name" value="DAP_epimerase_DapF"/>
</dbReference>
<feature type="binding site" evidence="9">
    <location>
        <position position="11"/>
    </location>
    <ligand>
        <name>substrate</name>
    </ligand>
</feature>
<dbReference type="PROSITE" id="PS01326">
    <property type="entry name" value="DAP_EPIMERASE"/>
    <property type="match status" value="1"/>
</dbReference>
<dbReference type="GO" id="GO:0005829">
    <property type="term" value="C:cytosol"/>
    <property type="evidence" value="ECO:0007669"/>
    <property type="project" value="TreeGrafter"/>
</dbReference>
<dbReference type="FunFam" id="3.10.310.10:FF:000004">
    <property type="entry name" value="Diaminopimelate epimerase"/>
    <property type="match status" value="1"/>
</dbReference>
<dbReference type="GO" id="GO:0009089">
    <property type="term" value="P:lysine biosynthetic process via diaminopimelate"/>
    <property type="evidence" value="ECO:0007669"/>
    <property type="project" value="UniProtKB-UniRule"/>
</dbReference>
<sequence>MRFTKMHGLGNNYIYVDLWQEQIPEEALSPLAIAVSDVNRGIGSDGLITIGPSAVADAQMRILNADGSESQNCGNGIRCVGKYLYDHALTKASAITVETKAGVMKLDLHIDERDLVSTVTVDMGPARLRRADLPVLSGEPEETALHDELSLNGETLQFTGISMGNPHAIFFVDDAKTHPVEVYGPLVERHALFPERVNVEFITMKNRRELDFRVWERGSGITQACGTGACAAVVAACLHNVSDRGEDVTVHLLGGDLVIRYDYDGHVYMTGPAEEICTGDWPHEPWRA</sequence>
<feature type="site" description="Could be important to modulate the pK values of the two catalytic cysteine residues" evidence="9">
    <location>
        <position position="167"/>
    </location>
</feature>
<evidence type="ECO:0000256" key="10">
    <source>
        <dbReference type="PROSITE-ProRule" id="PRU10125"/>
    </source>
</evidence>
<dbReference type="PANTHER" id="PTHR31689">
    <property type="entry name" value="DIAMINOPIMELATE EPIMERASE, CHLOROPLASTIC"/>
    <property type="match status" value="1"/>
</dbReference>
<feature type="binding site" evidence="9">
    <location>
        <begin position="226"/>
        <end position="227"/>
    </location>
    <ligand>
        <name>substrate</name>
    </ligand>
</feature>
<comment type="catalytic activity">
    <reaction evidence="8 9">
        <text>(2S,6S)-2,6-diaminopimelate = meso-2,6-diaminopimelate</text>
        <dbReference type="Rhea" id="RHEA:15393"/>
        <dbReference type="ChEBI" id="CHEBI:57609"/>
        <dbReference type="ChEBI" id="CHEBI:57791"/>
        <dbReference type="EC" id="5.1.1.7"/>
    </reaction>
</comment>
<dbReference type="Pfam" id="PF01678">
    <property type="entry name" value="DAP_epimerase"/>
    <property type="match status" value="2"/>
</dbReference>
<keyword evidence="4 9" id="KW-0963">Cytoplasm</keyword>
<comment type="function">
    <text evidence="9">Catalyzes the stereoinversion of LL-2,6-diaminopimelate (L,L-DAP) to meso-diaminopimelate (meso-DAP), a precursor of L-lysine and an essential component of the bacterial peptidoglycan.</text>
</comment>
<dbReference type="GO" id="GO:0008837">
    <property type="term" value="F:diaminopimelate epimerase activity"/>
    <property type="evidence" value="ECO:0007669"/>
    <property type="project" value="UniProtKB-UniRule"/>
</dbReference>
<feature type="binding site" evidence="9">
    <location>
        <begin position="74"/>
        <end position="75"/>
    </location>
    <ligand>
        <name>substrate</name>
    </ligand>
</feature>
<comment type="caution">
    <text evidence="9">Lacks conserved residue(s) required for the propagation of feature annotation.</text>
</comment>
<feature type="active site" description="Proton donor" evidence="9">
    <location>
        <position position="73"/>
    </location>
</feature>
<evidence type="ECO:0000256" key="7">
    <source>
        <dbReference type="ARBA" id="ARBA00023235"/>
    </source>
</evidence>
<dbReference type="Gene3D" id="3.10.310.10">
    <property type="entry name" value="Diaminopimelate Epimerase, Chain A, domain 1"/>
    <property type="match status" value="2"/>
</dbReference>
<evidence type="ECO:0000313" key="12">
    <source>
        <dbReference type="Proteomes" id="UP000053557"/>
    </source>
</evidence>
<comment type="similarity">
    <text evidence="2 9">Belongs to the diaminopimelate epimerase family.</text>
</comment>
<dbReference type="UniPathway" id="UPA00034">
    <property type="reaction ID" value="UER00025"/>
</dbReference>
<name>A0A101XSM7_9BACL</name>
<feature type="binding site" evidence="9">
    <location>
        <position position="64"/>
    </location>
    <ligand>
        <name>substrate</name>
    </ligand>
</feature>